<dbReference type="RefSeq" id="WP_176760293.1">
    <property type="nucleotide sequence ID" value="NZ_FNIV01000010.1"/>
</dbReference>
<dbReference type="EMBL" id="FNIV01000010">
    <property type="protein sequence ID" value="SDO72034.1"/>
    <property type="molecule type" value="Genomic_DNA"/>
</dbReference>
<accession>A0A1H0LV46</accession>
<dbReference type="Proteomes" id="UP000199075">
    <property type="component" value="Unassembled WGS sequence"/>
</dbReference>
<dbReference type="AlphaFoldDB" id="A0A1H0LV46"/>
<organism evidence="1 2">
    <name type="scientific">Halomonas shengliensis</name>
    <dbReference type="NCBI Taxonomy" id="419597"/>
    <lineage>
        <taxon>Bacteria</taxon>
        <taxon>Pseudomonadati</taxon>
        <taxon>Pseudomonadota</taxon>
        <taxon>Gammaproteobacteria</taxon>
        <taxon>Oceanospirillales</taxon>
        <taxon>Halomonadaceae</taxon>
        <taxon>Halomonas</taxon>
    </lineage>
</organism>
<keyword evidence="2" id="KW-1185">Reference proteome</keyword>
<dbReference type="STRING" id="419597.SAMN04487957_110118"/>
<gene>
    <name evidence="1" type="ORF">SAMN04487957_110118</name>
</gene>
<name>A0A1H0LV46_9GAMM</name>
<sequence length="80" mass="9374">MIVERAEELINERRFCEWLDATQAHGSGWPHNRTSALAWLLEECEIDCLRSLRVDPEAAATYEQIERRFAAWDRNGELEV</sequence>
<reference evidence="2" key="1">
    <citation type="submission" date="2016-10" db="EMBL/GenBank/DDBJ databases">
        <authorList>
            <person name="Varghese N."/>
            <person name="Submissions S."/>
        </authorList>
    </citation>
    <scope>NUCLEOTIDE SEQUENCE [LARGE SCALE GENOMIC DNA]</scope>
    <source>
        <strain evidence="2">CGMCC 1.6444</strain>
    </source>
</reference>
<evidence type="ECO:0000313" key="1">
    <source>
        <dbReference type="EMBL" id="SDO72034.1"/>
    </source>
</evidence>
<proteinExistence type="predicted"/>
<protein>
    <submittedName>
        <fullName evidence="1">Uncharacterized protein</fullName>
    </submittedName>
</protein>
<evidence type="ECO:0000313" key="2">
    <source>
        <dbReference type="Proteomes" id="UP000199075"/>
    </source>
</evidence>